<dbReference type="GO" id="GO:0000155">
    <property type="term" value="F:phosphorelay sensor kinase activity"/>
    <property type="evidence" value="ECO:0007669"/>
    <property type="project" value="InterPro"/>
</dbReference>
<dbReference type="SMART" id="SM00028">
    <property type="entry name" value="TPR"/>
    <property type="match status" value="5"/>
</dbReference>
<feature type="transmembrane region" description="Helical" evidence="7">
    <location>
        <begin position="420"/>
        <end position="440"/>
    </location>
</feature>
<name>A0A7X0MIG0_9SPHI</name>
<protein>
    <recommendedName>
        <fullName evidence="2">histidine kinase</fullName>
        <ecNumber evidence="2">2.7.13.3</ecNumber>
    </recommendedName>
</protein>
<evidence type="ECO:0000259" key="8">
    <source>
        <dbReference type="PROSITE" id="PS50109"/>
    </source>
</evidence>
<keyword evidence="6" id="KW-0802">TPR repeat</keyword>
<gene>
    <name evidence="9" type="ORF">HDF25_002263</name>
</gene>
<dbReference type="FunFam" id="3.30.565.10:FF:000006">
    <property type="entry name" value="Sensor histidine kinase WalK"/>
    <property type="match status" value="1"/>
</dbReference>
<evidence type="ECO:0000313" key="9">
    <source>
        <dbReference type="EMBL" id="MBB6500119.1"/>
    </source>
</evidence>
<dbReference type="SUPFAM" id="SSF47384">
    <property type="entry name" value="Homodimeric domain of signal transducing histidine kinase"/>
    <property type="match status" value="1"/>
</dbReference>
<dbReference type="Proteomes" id="UP000521017">
    <property type="component" value="Unassembled WGS sequence"/>
</dbReference>
<comment type="caution">
    <text evidence="9">The sequence shown here is derived from an EMBL/GenBank/DDBJ whole genome shotgun (WGS) entry which is preliminary data.</text>
</comment>
<dbReference type="PROSITE" id="PS50109">
    <property type="entry name" value="HIS_KIN"/>
    <property type="match status" value="1"/>
</dbReference>
<dbReference type="GO" id="GO:0005886">
    <property type="term" value="C:plasma membrane"/>
    <property type="evidence" value="ECO:0007669"/>
    <property type="project" value="TreeGrafter"/>
</dbReference>
<dbReference type="SUPFAM" id="SSF55874">
    <property type="entry name" value="ATPase domain of HSP90 chaperone/DNA topoisomerase II/histidine kinase"/>
    <property type="match status" value="1"/>
</dbReference>
<dbReference type="PRINTS" id="PR00344">
    <property type="entry name" value="BCTRLSENSOR"/>
</dbReference>
<evidence type="ECO:0000256" key="7">
    <source>
        <dbReference type="SAM" id="Phobius"/>
    </source>
</evidence>
<dbReference type="EMBL" id="JACHCC010000005">
    <property type="protein sequence ID" value="MBB6500119.1"/>
    <property type="molecule type" value="Genomic_DNA"/>
</dbReference>
<dbReference type="InterPro" id="IPR005467">
    <property type="entry name" value="His_kinase_dom"/>
</dbReference>
<evidence type="ECO:0000256" key="1">
    <source>
        <dbReference type="ARBA" id="ARBA00000085"/>
    </source>
</evidence>
<feature type="transmembrane region" description="Helical" evidence="7">
    <location>
        <begin position="12"/>
        <end position="30"/>
    </location>
</feature>
<dbReference type="InterPro" id="IPR036097">
    <property type="entry name" value="HisK_dim/P_sf"/>
</dbReference>
<keyword evidence="5 9" id="KW-0418">Kinase</keyword>
<keyword evidence="4" id="KW-0808">Transferase</keyword>
<dbReference type="InterPro" id="IPR019734">
    <property type="entry name" value="TPR_rpt"/>
</dbReference>
<dbReference type="Gene3D" id="1.25.40.10">
    <property type="entry name" value="Tetratricopeptide repeat domain"/>
    <property type="match status" value="1"/>
</dbReference>
<dbReference type="InterPro" id="IPR011990">
    <property type="entry name" value="TPR-like_helical_dom_sf"/>
</dbReference>
<evidence type="ECO:0000256" key="2">
    <source>
        <dbReference type="ARBA" id="ARBA00012438"/>
    </source>
</evidence>
<dbReference type="InterPro" id="IPR003661">
    <property type="entry name" value="HisK_dim/P_dom"/>
</dbReference>
<dbReference type="Pfam" id="PF00512">
    <property type="entry name" value="HisKA"/>
    <property type="match status" value="1"/>
</dbReference>
<reference evidence="9 10" key="1">
    <citation type="submission" date="2020-08" db="EMBL/GenBank/DDBJ databases">
        <title>Genomic Encyclopedia of Type Strains, Phase IV (KMG-V): Genome sequencing to study the core and pangenomes of soil and plant-associated prokaryotes.</title>
        <authorList>
            <person name="Whitman W."/>
        </authorList>
    </citation>
    <scope>NUCLEOTIDE SEQUENCE [LARGE SCALE GENOMIC DNA]</scope>
    <source>
        <strain evidence="9 10">M2T3</strain>
    </source>
</reference>
<proteinExistence type="predicted"/>
<dbReference type="Gene3D" id="3.30.565.10">
    <property type="entry name" value="Histidine kinase-like ATPase, C-terminal domain"/>
    <property type="match status" value="1"/>
</dbReference>
<accession>A0A7X0MIG0</accession>
<dbReference type="Gene3D" id="1.10.287.130">
    <property type="match status" value="1"/>
</dbReference>
<evidence type="ECO:0000256" key="5">
    <source>
        <dbReference type="ARBA" id="ARBA00022777"/>
    </source>
</evidence>
<dbReference type="SUPFAM" id="SSF48452">
    <property type="entry name" value="TPR-like"/>
    <property type="match status" value="2"/>
</dbReference>
<sequence>MLCQFTVYNKGLYGCIASVIFVIYVLFLTSCNKPVPESRPNHEAHFDTVINQASTYIGDGQYKRAETYLDSAYKAFPKPGINDIYRKYDNLINIYLHNDFNPDQARSYTDSIFLLLKDKEITYKNEYANGLFFLGEVLMAEKRYTEAFKIYYDGKSFAKKNLEDCALSVFSNKLGMVRFSQEQYQKAIPYFKEAIHENKDCKASSGFNYLFIFPQTYLNTIAMCFERSGQPDSAIIYYDKALQLISSKKDLFPDRQDFISAANGVVLGNLGGIYAKHNNYEQAEKYLKQSIAINDRPGYEIRDAQTAKYKLIELYLGHSNFKAAGKLLDEMESYLSTTQGMSLRNTNIRLKWARFKYEYYNGQNQPMKAYPYLQRYNQSRDSIYKVDKELRNFDIDQAFRDTEQKYNMALLNKDNQLKTVYLAAAIFCMFMIIVILFFIWHNLKRTRKINKQISEQNINMQRTLDSLEQSQEENFRMMMIVAHDLRNPIGNITSIADLMLKEDDRSKDDLEMLGMIKTSGQNSLHLVNDLLKANNEVEKLQKEPVDLYILLNYCVNLLRHKAEEKNQQLILHAVHVVIPLHTEKMWRVMSNLIGNAIKFSPESAIITIKMRKRVRTVLIAVEDHGIGIPADIKHKIFDMFSQAKRSGTAGEQPFGIGLAISKQIIESHGGKIWVESEANQGSVFYVEFPL</sequence>
<evidence type="ECO:0000256" key="4">
    <source>
        <dbReference type="ARBA" id="ARBA00022679"/>
    </source>
</evidence>
<dbReference type="PANTHER" id="PTHR43047">
    <property type="entry name" value="TWO-COMPONENT HISTIDINE PROTEIN KINASE"/>
    <property type="match status" value="1"/>
</dbReference>
<evidence type="ECO:0000256" key="3">
    <source>
        <dbReference type="ARBA" id="ARBA00022553"/>
    </source>
</evidence>
<dbReference type="SMART" id="SM00388">
    <property type="entry name" value="HisKA"/>
    <property type="match status" value="1"/>
</dbReference>
<feature type="repeat" description="TPR" evidence="6">
    <location>
        <begin position="168"/>
        <end position="201"/>
    </location>
</feature>
<dbReference type="PANTHER" id="PTHR43047:SF72">
    <property type="entry name" value="OSMOSENSING HISTIDINE PROTEIN KINASE SLN1"/>
    <property type="match status" value="1"/>
</dbReference>
<keyword evidence="3" id="KW-0597">Phosphoprotein</keyword>
<feature type="repeat" description="TPR" evidence="6">
    <location>
        <begin position="264"/>
        <end position="297"/>
    </location>
</feature>
<dbReference type="RefSeq" id="WP_184624834.1">
    <property type="nucleotide sequence ID" value="NZ_JACHCC010000005.1"/>
</dbReference>
<dbReference type="Pfam" id="PF13374">
    <property type="entry name" value="TPR_10"/>
    <property type="match status" value="1"/>
</dbReference>
<dbReference type="InterPro" id="IPR036890">
    <property type="entry name" value="HATPase_C_sf"/>
</dbReference>
<organism evidence="9 10">
    <name type="scientific">Pedobacter cryoconitis</name>
    <dbReference type="NCBI Taxonomy" id="188932"/>
    <lineage>
        <taxon>Bacteria</taxon>
        <taxon>Pseudomonadati</taxon>
        <taxon>Bacteroidota</taxon>
        <taxon>Sphingobacteriia</taxon>
        <taxon>Sphingobacteriales</taxon>
        <taxon>Sphingobacteriaceae</taxon>
        <taxon>Pedobacter</taxon>
    </lineage>
</organism>
<dbReference type="Pfam" id="PF13181">
    <property type="entry name" value="TPR_8"/>
    <property type="match status" value="1"/>
</dbReference>
<dbReference type="InterPro" id="IPR003594">
    <property type="entry name" value="HATPase_dom"/>
</dbReference>
<dbReference type="CDD" id="cd00075">
    <property type="entry name" value="HATPase"/>
    <property type="match status" value="1"/>
</dbReference>
<keyword evidence="7" id="KW-1133">Transmembrane helix</keyword>
<dbReference type="PROSITE" id="PS50005">
    <property type="entry name" value="TPR"/>
    <property type="match status" value="2"/>
</dbReference>
<dbReference type="InterPro" id="IPR004358">
    <property type="entry name" value="Sig_transdc_His_kin-like_C"/>
</dbReference>
<comment type="catalytic activity">
    <reaction evidence="1">
        <text>ATP + protein L-histidine = ADP + protein N-phospho-L-histidine.</text>
        <dbReference type="EC" id="2.7.13.3"/>
    </reaction>
</comment>
<dbReference type="GO" id="GO:0009927">
    <property type="term" value="F:histidine phosphotransfer kinase activity"/>
    <property type="evidence" value="ECO:0007669"/>
    <property type="project" value="TreeGrafter"/>
</dbReference>
<keyword evidence="7" id="KW-0472">Membrane</keyword>
<dbReference type="EC" id="2.7.13.3" evidence="2"/>
<dbReference type="AlphaFoldDB" id="A0A7X0MIG0"/>
<evidence type="ECO:0000256" key="6">
    <source>
        <dbReference type="PROSITE-ProRule" id="PRU00339"/>
    </source>
</evidence>
<dbReference type="Pfam" id="PF02518">
    <property type="entry name" value="HATPase_c"/>
    <property type="match status" value="1"/>
</dbReference>
<feature type="domain" description="Histidine kinase" evidence="8">
    <location>
        <begin position="480"/>
        <end position="690"/>
    </location>
</feature>
<dbReference type="CDD" id="cd00082">
    <property type="entry name" value="HisKA"/>
    <property type="match status" value="1"/>
</dbReference>
<keyword evidence="7" id="KW-0812">Transmembrane</keyword>
<dbReference type="SMART" id="SM00387">
    <property type="entry name" value="HATPase_c"/>
    <property type="match status" value="1"/>
</dbReference>
<evidence type="ECO:0000313" key="10">
    <source>
        <dbReference type="Proteomes" id="UP000521017"/>
    </source>
</evidence>